<feature type="transmembrane region" description="Helical" evidence="1">
    <location>
        <begin position="134"/>
        <end position="156"/>
    </location>
</feature>
<dbReference type="RefSeq" id="WP_078832660.1">
    <property type="nucleotide sequence ID" value="NZ_FUWH01000013.1"/>
</dbReference>
<reference evidence="2 3" key="1">
    <citation type="submission" date="2017-02" db="EMBL/GenBank/DDBJ databases">
        <authorList>
            <person name="Peterson S.W."/>
        </authorList>
    </citation>
    <scope>NUCLEOTIDE SEQUENCE [LARGE SCALE GENOMIC DNA]</scope>
    <source>
        <strain evidence="2 3">DSM 22335</strain>
    </source>
</reference>
<keyword evidence="1" id="KW-0472">Membrane</keyword>
<proteinExistence type="predicted"/>
<dbReference type="Proteomes" id="UP000190888">
    <property type="component" value="Unassembled WGS sequence"/>
</dbReference>
<evidence type="ECO:0000313" key="2">
    <source>
        <dbReference type="EMBL" id="SKA17039.1"/>
    </source>
</evidence>
<accession>A0A1T4RM46</accession>
<protein>
    <submittedName>
        <fullName evidence="2">Uncharacterized protein</fullName>
    </submittedName>
</protein>
<dbReference type="STRING" id="413434.SAMN04488132_11343"/>
<keyword evidence="3" id="KW-1185">Reference proteome</keyword>
<feature type="transmembrane region" description="Helical" evidence="1">
    <location>
        <begin position="95"/>
        <end position="114"/>
    </location>
</feature>
<gene>
    <name evidence="2" type="ORF">SAMN04488132_11343</name>
</gene>
<name>A0A1T4RM46_9BACT</name>
<sequence length="162" mass="18516">MGIKDKISNQNFPDLPSERDTHIDIKLEEVITLINNHDSINVSRIQELHRRFSEAMAAHPCYSMDHQGFRINNPEVILPTGKKNSRSAAYKRFNIFRIIVAILIITLGFSMIILPAPASFELYTLFYFNREDGFTLMDLISLIIVFAGIYALVTAITRRNAD</sequence>
<organism evidence="2 3">
    <name type="scientific">Sediminibacterium ginsengisoli</name>
    <dbReference type="NCBI Taxonomy" id="413434"/>
    <lineage>
        <taxon>Bacteria</taxon>
        <taxon>Pseudomonadati</taxon>
        <taxon>Bacteroidota</taxon>
        <taxon>Chitinophagia</taxon>
        <taxon>Chitinophagales</taxon>
        <taxon>Chitinophagaceae</taxon>
        <taxon>Sediminibacterium</taxon>
    </lineage>
</organism>
<evidence type="ECO:0000256" key="1">
    <source>
        <dbReference type="SAM" id="Phobius"/>
    </source>
</evidence>
<dbReference type="AlphaFoldDB" id="A0A1T4RM46"/>
<evidence type="ECO:0000313" key="3">
    <source>
        <dbReference type="Proteomes" id="UP000190888"/>
    </source>
</evidence>
<keyword evidence="1" id="KW-0812">Transmembrane</keyword>
<dbReference type="OrthoDB" id="663655at2"/>
<dbReference type="EMBL" id="FUWH01000013">
    <property type="protein sequence ID" value="SKA17039.1"/>
    <property type="molecule type" value="Genomic_DNA"/>
</dbReference>
<keyword evidence="1" id="KW-1133">Transmembrane helix</keyword>